<dbReference type="Proteomes" id="UP001327459">
    <property type="component" value="Chromosome"/>
</dbReference>
<dbReference type="Pfam" id="PF01722">
    <property type="entry name" value="BolA"/>
    <property type="match status" value="1"/>
</dbReference>
<evidence type="ECO:0000313" key="5">
    <source>
        <dbReference type="Proteomes" id="UP001327459"/>
    </source>
</evidence>
<evidence type="ECO:0000256" key="2">
    <source>
        <dbReference type="RuleBase" id="RU003860"/>
    </source>
</evidence>
<organism evidence="4 5">
    <name type="scientific">Guyparkeria halophila</name>
    <dbReference type="NCBI Taxonomy" id="47960"/>
    <lineage>
        <taxon>Bacteria</taxon>
        <taxon>Pseudomonadati</taxon>
        <taxon>Pseudomonadota</taxon>
        <taxon>Gammaproteobacteria</taxon>
        <taxon>Chromatiales</taxon>
        <taxon>Thioalkalibacteraceae</taxon>
        <taxon>Guyparkeria</taxon>
    </lineage>
</organism>
<dbReference type="PANTHER" id="PTHR46229:SF2">
    <property type="entry name" value="BOLA-LIKE PROTEIN 1"/>
    <property type="match status" value="1"/>
</dbReference>
<comment type="similarity">
    <text evidence="1 2">Belongs to the BolA/IbaG family.</text>
</comment>
<evidence type="ECO:0000313" key="4">
    <source>
        <dbReference type="EMBL" id="WQH16511.1"/>
    </source>
</evidence>
<name>A0ABZ0YZ69_9GAMM</name>
<protein>
    <submittedName>
        <fullName evidence="4">BolA/IbaG family iron-sulfur metabolism protein</fullName>
    </submittedName>
</protein>
<dbReference type="Gene3D" id="3.10.20.90">
    <property type="entry name" value="Phosphatidylinositol 3-kinase Catalytic Subunit, Chain A, domain 1"/>
    <property type="match status" value="1"/>
</dbReference>
<dbReference type="InterPro" id="IPR002634">
    <property type="entry name" value="BolA"/>
</dbReference>
<proteinExistence type="inferred from homology"/>
<keyword evidence="5" id="KW-1185">Reference proteome</keyword>
<dbReference type="PIRSF" id="PIRSF003113">
    <property type="entry name" value="BolA"/>
    <property type="match status" value="1"/>
</dbReference>
<reference evidence="4 5" key="1">
    <citation type="submission" date="2023-11" db="EMBL/GenBank/DDBJ databases">
        <title>MicrobeMod: A computational toolkit for identifying prokaryotic methylation and restriction-modification with nanopore sequencing.</title>
        <authorList>
            <person name="Crits-Christoph A."/>
            <person name="Kang S.C."/>
            <person name="Lee H."/>
            <person name="Ostrov N."/>
        </authorList>
    </citation>
    <scope>NUCLEOTIDE SEQUENCE [LARGE SCALE GENOMIC DNA]</scope>
    <source>
        <strain evidence="4 5">ATCC 49870</strain>
    </source>
</reference>
<dbReference type="PANTHER" id="PTHR46229">
    <property type="entry name" value="BOLA TRANSCRIPTION REGULATOR"/>
    <property type="match status" value="1"/>
</dbReference>
<accession>A0ABZ0YZ69</accession>
<dbReference type="InterPro" id="IPR036065">
    <property type="entry name" value="BolA-like_sf"/>
</dbReference>
<evidence type="ECO:0000256" key="3">
    <source>
        <dbReference type="SAM" id="MobiDB-lite"/>
    </source>
</evidence>
<dbReference type="EMBL" id="CP140153">
    <property type="protein sequence ID" value="WQH16511.1"/>
    <property type="molecule type" value="Genomic_DNA"/>
</dbReference>
<dbReference type="RefSeq" id="WP_322521502.1">
    <property type="nucleotide sequence ID" value="NZ_CP140153.1"/>
</dbReference>
<evidence type="ECO:0000256" key="1">
    <source>
        <dbReference type="ARBA" id="ARBA00005578"/>
    </source>
</evidence>
<dbReference type="SUPFAM" id="SSF82657">
    <property type="entry name" value="BolA-like"/>
    <property type="match status" value="1"/>
</dbReference>
<gene>
    <name evidence="4" type="ORF">SR882_01035</name>
</gene>
<feature type="region of interest" description="Disordered" evidence="3">
    <location>
        <begin position="83"/>
        <end position="102"/>
    </location>
</feature>
<sequence length="102" mass="11528">MTTRAQWIEQTLRDTLEPSYLEITDESTQHAGDRVESHFRVVVVSEQFDGLPLIRRHRLAQNPLKPAFEQGLHALALHTYSPAEWQERQDAPASPACQGGGH</sequence>
<dbReference type="InterPro" id="IPR050961">
    <property type="entry name" value="BolA/IbaG_stress_morph_reg"/>
</dbReference>